<evidence type="ECO:0000313" key="2">
    <source>
        <dbReference type="Proteomes" id="UP001281147"/>
    </source>
</evidence>
<dbReference type="Proteomes" id="UP001281147">
    <property type="component" value="Unassembled WGS sequence"/>
</dbReference>
<gene>
    <name evidence="1" type="ORF">LTR37_021428</name>
</gene>
<sequence length="995" mass="102510">MKMKTSAALLAVATASLSVAQDEDNGIHQNGTSANHSIQHTAFAMPKFTNPFTYEFESASTASPLQRRIPRRSSTGIVDPRRIVNKGERQERKSTRIDSKIGSLDGQTERELADEFGIEYSFTTLKTKIVSTLSRWRWLARLGRDIDEHFAPGACAVTTDNFRNPRRPHTLRSLVVLVILLLIVFGTLYSLVEYLLLATRTSACSVSTVYIPVTYSVTAGMADSSSSAPASPANGSSGLSSAATYTSTSTQTLTSYVTVDPAASPITSSTLPYMYTVDPTGSTHWVNGNSPSSGVSLVTATTSVVVTPGGTGSAAPPSTTQEVSYFTLSGFTSTVYSYAEPDTTITSTSTSTNYMTYTLSQVSPSTDTRSSFSGIASGGWNMSTSTDAGVAPAAASSMDPVSTTLTQVYYTPSGDPSTSTTTTFITTTIAVRSTTTITPSTTILSASGFATTITALPITISTGAQPTDNDPQDGDSLPTEGLSSISSTLTASAANATTGSSGLSSLEVVATSSTSALSSGSAIPVAQSTGSASQLSGTGSSSSALTTISLTNSAVPVPSSSGSTLQITNTMSGTDPMVSSKSVAANITSLISIPSSLASASSVAAISSTLSPGVASSSIVSTASNSSAASTSTTLSQSGASPTSSLTRQTSQGSASSASDAVSANSTEAASAAAISSTQSLPAPDSSAAASITSSSTSGFRTSAAVSSKSVSTTLSASPKSTKQATSPSPSGNASKSSQSSSQSQADTISSSSFVTPSSISTTKSKSVSRSTNPFPASSATARPTTGCGEHGDFTIDFDNLPNFSSSDENDKDITQAPPIPNPYHHLTFSDGYVYAPSPWEPFIPRSSPHLAVFLGNATGMAARTPYGNYSKPGEISDGPRESISAFWFDARSAWLVCDNPGPDVCTMVLSAYTWSASAKTEILAYSQNATVEGCPEFKDCQLKKIEFPSSFRGLTGLQVQAFVGKEPKMFFMDDLALRWSDNTCAAGMLRQRSL</sequence>
<reference evidence="1" key="1">
    <citation type="submission" date="2023-07" db="EMBL/GenBank/DDBJ databases">
        <title>Black Yeasts Isolated from many extreme environments.</title>
        <authorList>
            <person name="Coleine C."/>
            <person name="Stajich J.E."/>
            <person name="Selbmann L."/>
        </authorList>
    </citation>
    <scope>NUCLEOTIDE SEQUENCE</scope>
    <source>
        <strain evidence="1">CCFEE 5714</strain>
    </source>
</reference>
<dbReference type="EMBL" id="JAUTXU010000519">
    <property type="protein sequence ID" value="KAK3679115.1"/>
    <property type="molecule type" value="Genomic_DNA"/>
</dbReference>
<name>A0ACC3MAG8_9PEZI</name>
<accession>A0ACC3MAG8</accession>
<proteinExistence type="predicted"/>
<protein>
    <submittedName>
        <fullName evidence="1">Uncharacterized protein</fullName>
    </submittedName>
</protein>
<organism evidence="1 2">
    <name type="scientific">Vermiconidia calcicola</name>
    <dbReference type="NCBI Taxonomy" id="1690605"/>
    <lineage>
        <taxon>Eukaryota</taxon>
        <taxon>Fungi</taxon>
        <taxon>Dikarya</taxon>
        <taxon>Ascomycota</taxon>
        <taxon>Pezizomycotina</taxon>
        <taxon>Dothideomycetes</taxon>
        <taxon>Dothideomycetidae</taxon>
        <taxon>Mycosphaerellales</taxon>
        <taxon>Extremaceae</taxon>
        <taxon>Vermiconidia</taxon>
    </lineage>
</organism>
<keyword evidence="2" id="KW-1185">Reference proteome</keyword>
<evidence type="ECO:0000313" key="1">
    <source>
        <dbReference type="EMBL" id="KAK3679115.1"/>
    </source>
</evidence>
<comment type="caution">
    <text evidence="1">The sequence shown here is derived from an EMBL/GenBank/DDBJ whole genome shotgun (WGS) entry which is preliminary data.</text>
</comment>